<dbReference type="EMBL" id="JAGFBR010000019">
    <property type="protein sequence ID" value="KAH0449346.1"/>
    <property type="molecule type" value="Genomic_DNA"/>
</dbReference>
<evidence type="ECO:0000313" key="1">
    <source>
        <dbReference type="EMBL" id="KAH0449346.1"/>
    </source>
</evidence>
<name>A0AAV7FZY2_DENCH</name>
<sequence>MKLSVAKKNIFRWTSGFTFKNRMLEKVGVAPVVNKSRESCLRWFGHIKCWLLDDFVRRVDALDSVYIKKDSVRLRVKKL</sequence>
<dbReference type="AlphaFoldDB" id="A0AAV7FZY2"/>
<comment type="caution">
    <text evidence="1">The sequence shown here is derived from an EMBL/GenBank/DDBJ whole genome shotgun (WGS) entry which is preliminary data.</text>
</comment>
<evidence type="ECO:0000313" key="2">
    <source>
        <dbReference type="Proteomes" id="UP000775213"/>
    </source>
</evidence>
<reference evidence="1 2" key="1">
    <citation type="journal article" date="2021" name="Hortic Res">
        <title>Chromosome-scale assembly of the Dendrobium chrysotoxum genome enhances the understanding of orchid evolution.</title>
        <authorList>
            <person name="Zhang Y."/>
            <person name="Zhang G.Q."/>
            <person name="Zhang D."/>
            <person name="Liu X.D."/>
            <person name="Xu X.Y."/>
            <person name="Sun W.H."/>
            <person name="Yu X."/>
            <person name="Zhu X."/>
            <person name="Wang Z.W."/>
            <person name="Zhao X."/>
            <person name="Zhong W.Y."/>
            <person name="Chen H."/>
            <person name="Yin W.L."/>
            <person name="Huang T."/>
            <person name="Niu S.C."/>
            <person name="Liu Z.J."/>
        </authorList>
    </citation>
    <scope>NUCLEOTIDE SEQUENCE [LARGE SCALE GENOMIC DNA]</scope>
    <source>
        <strain evidence="1">Lindl</strain>
    </source>
</reference>
<organism evidence="1 2">
    <name type="scientific">Dendrobium chrysotoxum</name>
    <name type="common">Orchid</name>
    <dbReference type="NCBI Taxonomy" id="161865"/>
    <lineage>
        <taxon>Eukaryota</taxon>
        <taxon>Viridiplantae</taxon>
        <taxon>Streptophyta</taxon>
        <taxon>Embryophyta</taxon>
        <taxon>Tracheophyta</taxon>
        <taxon>Spermatophyta</taxon>
        <taxon>Magnoliopsida</taxon>
        <taxon>Liliopsida</taxon>
        <taxon>Asparagales</taxon>
        <taxon>Orchidaceae</taxon>
        <taxon>Epidendroideae</taxon>
        <taxon>Malaxideae</taxon>
        <taxon>Dendrobiinae</taxon>
        <taxon>Dendrobium</taxon>
    </lineage>
</organism>
<proteinExistence type="predicted"/>
<gene>
    <name evidence="1" type="ORF">IEQ34_023146</name>
</gene>
<protein>
    <submittedName>
        <fullName evidence="1">Uncharacterized protein</fullName>
    </submittedName>
</protein>
<keyword evidence="2" id="KW-1185">Reference proteome</keyword>
<accession>A0AAV7FZY2</accession>
<dbReference type="Proteomes" id="UP000775213">
    <property type="component" value="Unassembled WGS sequence"/>
</dbReference>